<dbReference type="RefSeq" id="XP_013385751.1">
    <property type="nucleotide sequence ID" value="XM_013530297.2"/>
</dbReference>
<organism evidence="13 14">
    <name type="scientific">Lingula anatina</name>
    <name type="common">Brachiopod</name>
    <name type="synonym">Lingula unguis</name>
    <dbReference type="NCBI Taxonomy" id="7574"/>
    <lineage>
        <taxon>Eukaryota</taxon>
        <taxon>Metazoa</taxon>
        <taxon>Spiralia</taxon>
        <taxon>Lophotrochozoa</taxon>
        <taxon>Brachiopoda</taxon>
        <taxon>Linguliformea</taxon>
        <taxon>Lingulata</taxon>
        <taxon>Lingulida</taxon>
        <taxon>Linguloidea</taxon>
        <taxon>Lingulidae</taxon>
        <taxon>Lingula</taxon>
    </lineage>
</organism>
<dbReference type="AlphaFoldDB" id="A0A1S3HJX0"/>
<evidence type="ECO:0000256" key="4">
    <source>
        <dbReference type="ARBA" id="ARBA00022692"/>
    </source>
</evidence>
<evidence type="ECO:0000256" key="5">
    <source>
        <dbReference type="ARBA" id="ARBA00022794"/>
    </source>
</evidence>
<evidence type="ECO:0000256" key="7">
    <source>
        <dbReference type="ARBA" id="ARBA00023069"/>
    </source>
</evidence>
<dbReference type="KEGG" id="lak:106155438"/>
<feature type="transmembrane region" description="Helical" evidence="12">
    <location>
        <begin position="271"/>
        <end position="289"/>
    </location>
</feature>
<accession>A0A1S3HJX0</accession>
<feature type="transmembrane region" description="Helical" evidence="12">
    <location>
        <begin position="230"/>
        <end position="251"/>
    </location>
</feature>
<dbReference type="PANTHER" id="PTHR28388:SF1">
    <property type="entry name" value="TRANSMEMBRANE PROTEIN 237"/>
    <property type="match status" value="1"/>
</dbReference>
<feature type="compositionally biased region" description="Basic residues" evidence="11">
    <location>
        <begin position="101"/>
        <end position="116"/>
    </location>
</feature>
<dbReference type="GO" id="GO:0035869">
    <property type="term" value="C:ciliary transition zone"/>
    <property type="evidence" value="ECO:0007669"/>
    <property type="project" value="TreeGrafter"/>
</dbReference>
<evidence type="ECO:0000256" key="11">
    <source>
        <dbReference type="SAM" id="MobiDB-lite"/>
    </source>
</evidence>
<keyword evidence="7" id="KW-0969">Cilium</keyword>
<dbReference type="OrthoDB" id="550113at2759"/>
<comment type="similarity">
    <text evidence="3">Belongs to the TMEM237 family.</text>
</comment>
<proteinExistence type="inferred from homology"/>
<evidence type="ECO:0000313" key="14">
    <source>
        <dbReference type="RefSeq" id="XP_013385751.1"/>
    </source>
</evidence>
<evidence type="ECO:0000256" key="10">
    <source>
        <dbReference type="ARBA" id="ARBA00025631"/>
    </source>
</evidence>
<keyword evidence="13" id="KW-1185">Reference proteome</keyword>
<dbReference type="Proteomes" id="UP000085678">
    <property type="component" value="Unplaced"/>
</dbReference>
<comment type="subcellular location">
    <subcellularLocation>
        <location evidence="1">Cell projection</location>
        <location evidence="1">Cilium</location>
    </subcellularLocation>
    <subcellularLocation>
        <location evidence="2">Membrane</location>
        <topology evidence="2">Multi-pass membrane protein</topology>
    </subcellularLocation>
</comment>
<gene>
    <name evidence="14" type="primary">LOC106155438</name>
</gene>
<keyword evidence="5" id="KW-0970">Cilium biogenesis/degradation</keyword>
<dbReference type="InParanoid" id="A0A1S3HJX0"/>
<evidence type="ECO:0000256" key="3">
    <source>
        <dbReference type="ARBA" id="ARBA00008783"/>
    </source>
</evidence>
<dbReference type="Pfam" id="PF15383">
    <property type="entry name" value="TMEM237"/>
    <property type="match status" value="1"/>
</dbReference>
<evidence type="ECO:0000256" key="8">
    <source>
        <dbReference type="ARBA" id="ARBA00023136"/>
    </source>
</evidence>
<keyword evidence="9" id="KW-0966">Cell projection</keyword>
<feature type="transmembrane region" description="Helical" evidence="12">
    <location>
        <begin position="301"/>
        <end position="324"/>
    </location>
</feature>
<dbReference type="InterPro" id="IPR029409">
    <property type="entry name" value="TMEM237"/>
</dbReference>
<dbReference type="STRING" id="7574.A0A1S3HJX0"/>
<evidence type="ECO:0000256" key="1">
    <source>
        <dbReference type="ARBA" id="ARBA00004138"/>
    </source>
</evidence>
<feature type="region of interest" description="Disordered" evidence="11">
    <location>
        <begin position="1"/>
        <end position="172"/>
    </location>
</feature>
<dbReference type="GeneID" id="106155438"/>
<comment type="function">
    <text evidence="10">Component of the transition zone in primary cilia. Required for ciliogenesis.</text>
</comment>
<feature type="transmembrane region" description="Helical" evidence="12">
    <location>
        <begin position="360"/>
        <end position="378"/>
    </location>
</feature>
<evidence type="ECO:0000256" key="6">
    <source>
        <dbReference type="ARBA" id="ARBA00022989"/>
    </source>
</evidence>
<evidence type="ECO:0000256" key="9">
    <source>
        <dbReference type="ARBA" id="ARBA00023273"/>
    </source>
</evidence>
<sequence>MSNLTQSSVRKLPPLSPNSDAPGEKSAAAKPKKKRRTNDITQNDSKTTRPKKIPNVSKQTENTRPDMTAKTSERKKPAANGSQASLISVENEDSGKGTAQRTKKVTRKTKKKRRTKRRDDEGNYPTGEGYLDLTGVDDDIIASNQPSGEEEDEEIEVKDLPSTTGPMLRSQPVGKLFIEQRSGFKSTDKGKLAKRIAEQQLELEKEDEVEPLNYTTIQFGIATHRVLKTFSLFCHGILAGFGLWQFVIVFVLTSHRNGYTDFLDHYNPVSLPVQCTYYFLLVLCTVSVLDRYDIAHPTRKMIIRAVTLQSGAVAILFYMLSLILSLSVANIDDKIGLYGLKSSLWDNQEERQVNIDTWKIINLLRGLFAILGWLVISIRPGTDRLVKNLESAENIMGEPVELTNVQSSRT</sequence>
<evidence type="ECO:0000256" key="2">
    <source>
        <dbReference type="ARBA" id="ARBA00004141"/>
    </source>
</evidence>
<keyword evidence="6 12" id="KW-1133">Transmembrane helix</keyword>
<evidence type="ECO:0000313" key="13">
    <source>
        <dbReference type="Proteomes" id="UP000085678"/>
    </source>
</evidence>
<reference evidence="14" key="1">
    <citation type="submission" date="2025-08" db="UniProtKB">
        <authorList>
            <consortium name="RefSeq"/>
        </authorList>
    </citation>
    <scope>IDENTIFICATION</scope>
    <source>
        <tissue evidence="14">Gonads</tissue>
    </source>
</reference>
<keyword evidence="8 12" id="KW-0472">Membrane</keyword>
<name>A0A1S3HJX0_LINAN</name>
<dbReference type="GO" id="GO:0016020">
    <property type="term" value="C:membrane"/>
    <property type="evidence" value="ECO:0007669"/>
    <property type="project" value="UniProtKB-SubCell"/>
</dbReference>
<dbReference type="GO" id="GO:0060271">
    <property type="term" value="P:cilium assembly"/>
    <property type="evidence" value="ECO:0007669"/>
    <property type="project" value="TreeGrafter"/>
</dbReference>
<keyword evidence="4 12" id="KW-0812">Transmembrane</keyword>
<evidence type="ECO:0000256" key="12">
    <source>
        <dbReference type="SAM" id="Phobius"/>
    </source>
</evidence>
<dbReference type="PANTHER" id="PTHR28388">
    <property type="entry name" value="TRANSMEMBRANE PROTEIN 237"/>
    <property type="match status" value="1"/>
</dbReference>
<protein>
    <submittedName>
        <fullName evidence="14">Transmembrane protein 237</fullName>
    </submittedName>
</protein>